<keyword evidence="4" id="KW-1185">Reference proteome</keyword>
<feature type="signal peptide" evidence="1">
    <location>
        <begin position="1"/>
        <end position="20"/>
    </location>
</feature>
<dbReference type="EMBL" id="CAXJIO010000018">
    <property type="protein sequence ID" value="CAL2104579.1"/>
    <property type="molecule type" value="Genomic_DNA"/>
</dbReference>
<evidence type="ECO:0000259" key="2">
    <source>
        <dbReference type="Pfam" id="PF13648"/>
    </source>
</evidence>
<feature type="chain" id="PRO_5047008022" evidence="1">
    <location>
        <begin position="21"/>
        <end position="134"/>
    </location>
</feature>
<dbReference type="Proteomes" id="UP001497527">
    <property type="component" value="Unassembled WGS sequence"/>
</dbReference>
<sequence>MKKIILVLTTLILVSCSSSNNTITIKEDIIGEWHLVEFILNDKSVTTTCQKKSTINFKPNGSFVSETFDLNRGSCQSSGDKNGTWNTESVNRYSLKFNDGEMRIAISSTMDGNRLIINRTIDDFKLISVFTKKD</sequence>
<gene>
    <name evidence="3" type="ORF">T190423A01A_90004</name>
</gene>
<proteinExistence type="predicted"/>
<feature type="domain" description="Lipocalin-like" evidence="2">
    <location>
        <begin position="29"/>
        <end position="116"/>
    </location>
</feature>
<accession>A0ABP1F4B4</accession>
<dbReference type="InterPro" id="IPR024311">
    <property type="entry name" value="Lipocalin-like"/>
</dbReference>
<name>A0ABP1F4B4_9FLAO</name>
<evidence type="ECO:0000313" key="4">
    <source>
        <dbReference type="Proteomes" id="UP001497527"/>
    </source>
</evidence>
<evidence type="ECO:0000256" key="1">
    <source>
        <dbReference type="SAM" id="SignalP"/>
    </source>
</evidence>
<comment type="caution">
    <text evidence="3">The sequence shown here is derived from an EMBL/GenBank/DDBJ whole genome shotgun (WGS) entry which is preliminary data.</text>
</comment>
<dbReference type="RefSeq" id="WP_348714250.1">
    <property type="nucleotide sequence ID" value="NZ_CAXJIO010000018.1"/>
</dbReference>
<dbReference type="Pfam" id="PF13648">
    <property type="entry name" value="Lipocalin_4"/>
    <property type="match status" value="1"/>
</dbReference>
<organism evidence="3 4">
    <name type="scientific">Tenacibaculum polynesiense</name>
    <dbReference type="NCBI Taxonomy" id="3137857"/>
    <lineage>
        <taxon>Bacteria</taxon>
        <taxon>Pseudomonadati</taxon>
        <taxon>Bacteroidota</taxon>
        <taxon>Flavobacteriia</taxon>
        <taxon>Flavobacteriales</taxon>
        <taxon>Flavobacteriaceae</taxon>
        <taxon>Tenacibaculum</taxon>
    </lineage>
</organism>
<dbReference type="PROSITE" id="PS51257">
    <property type="entry name" value="PROKAR_LIPOPROTEIN"/>
    <property type="match status" value="1"/>
</dbReference>
<protein>
    <submittedName>
        <fullName evidence="3">Lipocalin-like domain-containing protein</fullName>
    </submittedName>
</protein>
<keyword evidence="1" id="KW-0732">Signal</keyword>
<reference evidence="3 4" key="1">
    <citation type="submission" date="2024-05" db="EMBL/GenBank/DDBJ databases">
        <authorList>
            <person name="Duchaud E."/>
        </authorList>
    </citation>
    <scope>NUCLEOTIDE SEQUENCE [LARGE SCALE GENOMIC DNA]</scope>
    <source>
        <strain evidence="3">Ena-SAMPLE-TAB-13-05-2024-13:56:06:370-140308</strain>
    </source>
</reference>
<evidence type="ECO:0000313" key="3">
    <source>
        <dbReference type="EMBL" id="CAL2104579.1"/>
    </source>
</evidence>